<feature type="non-terminal residue" evidence="2">
    <location>
        <position position="1"/>
    </location>
</feature>
<dbReference type="Proteomes" id="UP001432322">
    <property type="component" value="Unassembled WGS sequence"/>
</dbReference>
<accession>A0AAV5VUG4</accession>
<sequence length="79" mass="8563">SESRERSNRAEGLVILSGGRTPDHPSGKLLLTPLCHLRLHRKPAPEGPGGAGKFSSGETTIAYSQHSLFWQHSTLCGWV</sequence>
<comment type="caution">
    <text evidence="2">The sequence shown here is derived from an EMBL/GenBank/DDBJ whole genome shotgun (WGS) entry which is preliminary data.</text>
</comment>
<feature type="region of interest" description="Disordered" evidence="1">
    <location>
        <begin position="1"/>
        <end position="21"/>
    </location>
</feature>
<dbReference type="AlphaFoldDB" id="A0AAV5VUG4"/>
<protein>
    <submittedName>
        <fullName evidence="2">Uncharacterized protein</fullName>
    </submittedName>
</protein>
<dbReference type="EMBL" id="BTSY01000004">
    <property type="protein sequence ID" value="GMT22352.1"/>
    <property type="molecule type" value="Genomic_DNA"/>
</dbReference>
<name>A0AAV5VUG4_9BILA</name>
<keyword evidence="3" id="KW-1185">Reference proteome</keyword>
<evidence type="ECO:0000313" key="2">
    <source>
        <dbReference type="EMBL" id="GMT22352.1"/>
    </source>
</evidence>
<evidence type="ECO:0000256" key="1">
    <source>
        <dbReference type="SAM" id="MobiDB-lite"/>
    </source>
</evidence>
<organism evidence="2 3">
    <name type="scientific">Pristionchus fissidentatus</name>
    <dbReference type="NCBI Taxonomy" id="1538716"/>
    <lineage>
        <taxon>Eukaryota</taxon>
        <taxon>Metazoa</taxon>
        <taxon>Ecdysozoa</taxon>
        <taxon>Nematoda</taxon>
        <taxon>Chromadorea</taxon>
        <taxon>Rhabditida</taxon>
        <taxon>Rhabditina</taxon>
        <taxon>Diplogasteromorpha</taxon>
        <taxon>Diplogasteroidea</taxon>
        <taxon>Neodiplogasteridae</taxon>
        <taxon>Pristionchus</taxon>
    </lineage>
</organism>
<proteinExistence type="predicted"/>
<evidence type="ECO:0000313" key="3">
    <source>
        <dbReference type="Proteomes" id="UP001432322"/>
    </source>
</evidence>
<reference evidence="2" key="1">
    <citation type="submission" date="2023-10" db="EMBL/GenBank/DDBJ databases">
        <title>Genome assembly of Pristionchus species.</title>
        <authorList>
            <person name="Yoshida K."/>
            <person name="Sommer R.J."/>
        </authorList>
    </citation>
    <scope>NUCLEOTIDE SEQUENCE</scope>
    <source>
        <strain evidence="2">RS5133</strain>
    </source>
</reference>
<gene>
    <name evidence="2" type="ORF">PFISCL1PPCAC_13649</name>
</gene>